<dbReference type="AlphaFoldDB" id="A0A6J8BZ83"/>
<name>A0A6J8BZ83_MYTCO</name>
<protein>
    <submittedName>
        <fullName evidence="2">Uncharacterized protein</fullName>
    </submittedName>
</protein>
<dbReference type="EMBL" id="CACVKT020004242">
    <property type="protein sequence ID" value="CAC5388706.1"/>
    <property type="molecule type" value="Genomic_DNA"/>
</dbReference>
<evidence type="ECO:0000256" key="1">
    <source>
        <dbReference type="SAM" id="MobiDB-lite"/>
    </source>
</evidence>
<accession>A0A6J8BZ83</accession>
<keyword evidence="3" id="KW-1185">Reference proteome</keyword>
<organism evidence="2 3">
    <name type="scientific">Mytilus coruscus</name>
    <name type="common">Sea mussel</name>
    <dbReference type="NCBI Taxonomy" id="42192"/>
    <lineage>
        <taxon>Eukaryota</taxon>
        <taxon>Metazoa</taxon>
        <taxon>Spiralia</taxon>
        <taxon>Lophotrochozoa</taxon>
        <taxon>Mollusca</taxon>
        <taxon>Bivalvia</taxon>
        <taxon>Autobranchia</taxon>
        <taxon>Pteriomorphia</taxon>
        <taxon>Mytilida</taxon>
        <taxon>Mytiloidea</taxon>
        <taxon>Mytilidae</taxon>
        <taxon>Mytilinae</taxon>
        <taxon>Mytilus</taxon>
    </lineage>
</organism>
<proteinExistence type="predicted"/>
<sequence>MNLDQQNSKPSVFERLSEDISKHNEKSTLQRISNASGISVQNTKFTSRPQKQCQSLQWSKSKLGQTILYGKTTHQRHLETKIANIERQKLQSIRNMEWKQLDVFRSLANSKLKDVKEKENIGAAFQSSIERRKRQFMAEQSRSGVVNFPSLSSSHSLVSSSGNFSNLQNKNQEKHLEE</sequence>
<dbReference type="Proteomes" id="UP000507470">
    <property type="component" value="Unassembled WGS sequence"/>
</dbReference>
<reference evidence="2 3" key="1">
    <citation type="submission" date="2020-06" db="EMBL/GenBank/DDBJ databases">
        <authorList>
            <person name="Li R."/>
            <person name="Bekaert M."/>
        </authorList>
    </citation>
    <scope>NUCLEOTIDE SEQUENCE [LARGE SCALE GENOMIC DNA]</scope>
    <source>
        <strain evidence="3">wild</strain>
    </source>
</reference>
<evidence type="ECO:0000313" key="3">
    <source>
        <dbReference type="Proteomes" id="UP000507470"/>
    </source>
</evidence>
<feature type="region of interest" description="Disordered" evidence="1">
    <location>
        <begin position="146"/>
        <end position="178"/>
    </location>
</feature>
<evidence type="ECO:0000313" key="2">
    <source>
        <dbReference type="EMBL" id="CAC5388706.1"/>
    </source>
</evidence>
<gene>
    <name evidence="2" type="ORF">MCOR_23954</name>
</gene>
<feature type="compositionally biased region" description="Low complexity" evidence="1">
    <location>
        <begin position="146"/>
        <end position="167"/>
    </location>
</feature>